<reference evidence="2 3" key="1">
    <citation type="submission" date="2022-08" db="EMBL/GenBank/DDBJ databases">
        <title>Bacterial and archaeal communities from various locations to study Microbial Dark Matter (Phase II).</title>
        <authorList>
            <person name="Stepanauskas R."/>
        </authorList>
    </citation>
    <scope>NUCLEOTIDE SEQUENCE [LARGE SCALE GENOMIC DNA]</scope>
    <source>
        <strain evidence="2 3">PD1</strain>
    </source>
</reference>
<dbReference type="EMBL" id="JANUCP010000003">
    <property type="protein sequence ID" value="MCS3919668.1"/>
    <property type="molecule type" value="Genomic_DNA"/>
</dbReference>
<dbReference type="RefSeq" id="WP_259096344.1">
    <property type="nucleotide sequence ID" value="NZ_CP130454.1"/>
</dbReference>
<evidence type="ECO:0000313" key="2">
    <source>
        <dbReference type="EMBL" id="MCS3919668.1"/>
    </source>
</evidence>
<dbReference type="InterPro" id="IPR036237">
    <property type="entry name" value="Xyl_isomerase-like_sf"/>
</dbReference>
<protein>
    <submittedName>
        <fullName evidence="2">Hexulose-6-phosphate isomerase</fullName>
        <ecNumber evidence="2">5.-.-.-</ecNumber>
    </submittedName>
</protein>
<gene>
    <name evidence="2" type="ORF">M2350_002081</name>
</gene>
<dbReference type="InterPro" id="IPR013022">
    <property type="entry name" value="Xyl_isomerase-like_TIM-brl"/>
</dbReference>
<comment type="caution">
    <text evidence="2">The sequence shown here is derived from an EMBL/GenBank/DDBJ whole genome shotgun (WGS) entry which is preliminary data.</text>
</comment>
<keyword evidence="3" id="KW-1185">Reference proteome</keyword>
<dbReference type="PANTHER" id="PTHR12110">
    <property type="entry name" value="HYDROXYPYRUVATE ISOMERASE"/>
    <property type="match status" value="1"/>
</dbReference>
<evidence type="ECO:0000313" key="3">
    <source>
        <dbReference type="Proteomes" id="UP001204798"/>
    </source>
</evidence>
<name>A0ABT2ENX8_9BACT</name>
<feature type="domain" description="Xylose isomerase-like TIM barrel" evidence="1">
    <location>
        <begin position="20"/>
        <end position="263"/>
    </location>
</feature>
<sequence>MKKAICLGSVVPRWDLEKRIALIKEAGYDGFESHHPSSEDEAKRIKALAEKYGLVVHSLMGGTHWQLPLSAPDPETRKKGIEGIEQALNFAAVMGAEGVLVVPAVVNESTDYKTAWELSMQSLQQLIPIAKRLGVQIWIENVWNRFLLSPLEFAAYIDELNAKANSDGDGIVGAYFDVGNILAYGFPQHWIRLLGKRIKRVHVKDFRVGEHRFVYLLQGDVNWREVMAALKEIGYDGWITAELPPYPHAPDQMVRDTAQHLDRIIKGEI</sequence>
<keyword evidence="2" id="KW-0413">Isomerase</keyword>
<dbReference type="Pfam" id="PF01261">
    <property type="entry name" value="AP_endonuc_2"/>
    <property type="match status" value="1"/>
</dbReference>
<proteinExistence type="predicted"/>
<dbReference type="Gene3D" id="3.20.20.150">
    <property type="entry name" value="Divalent-metal-dependent TIM barrel enzymes"/>
    <property type="match status" value="1"/>
</dbReference>
<evidence type="ECO:0000259" key="1">
    <source>
        <dbReference type="Pfam" id="PF01261"/>
    </source>
</evidence>
<organism evidence="2 3">
    <name type="scientific">Candidatus Fervidibacter sacchari</name>
    <dbReference type="NCBI Taxonomy" id="1448929"/>
    <lineage>
        <taxon>Bacteria</taxon>
        <taxon>Candidatus Fervidibacterota</taxon>
        <taxon>Candidatus Fervidibacter</taxon>
    </lineage>
</organism>
<dbReference type="GO" id="GO:0016853">
    <property type="term" value="F:isomerase activity"/>
    <property type="evidence" value="ECO:0007669"/>
    <property type="project" value="UniProtKB-KW"/>
</dbReference>
<dbReference type="SUPFAM" id="SSF51658">
    <property type="entry name" value="Xylose isomerase-like"/>
    <property type="match status" value="1"/>
</dbReference>
<dbReference type="InterPro" id="IPR050312">
    <property type="entry name" value="IolE/XylAMocC-like"/>
</dbReference>
<accession>A0ABT2ENX8</accession>
<dbReference type="EC" id="5.-.-.-" evidence="2"/>
<dbReference type="Proteomes" id="UP001204798">
    <property type="component" value="Unassembled WGS sequence"/>
</dbReference>